<dbReference type="Pfam" id="PF00691">
    <property type="entry name" value="OmpA"/>
    <property type="match status" value="1"/>
</dbReference>
<evidence type="ECO:0000259" key="3">
    <source>
        <dbReference type="PROSITE" id="PS51123"/>
    </source>
</evidence>
<organism evidence="4 5">
    <name type="scientific">Candidatus Scatousia excrementipullorum</name>
    <dbReference type="NCBI Taxonomy" id="2840936"/>
    <lineage>
        <taxon>Bacteria</taxon>
        <taxon>Candidatus Scatousia</taxon>
    </lineage>
</organism>
<evidence type="ECO:0000313" key="5">
    <source>
        <dbReference type="Proteomes" id="UP000823632"/>
    </source>
</evidence>
<feature type="transmembrane region" description="Helical" evidence="2">
    <location>
        <begin position="25"/>
        <end position="44"/>
    </location>
</feature>
<dbReference type="SUPFAM" id="SSF103088">
    <property type="entry name" value="OmpA-like"/>
    <property type="match status" value="1"/>
</dbReference>
<dbReference type="CDD" id="cd07185">
    <property type="entry name" value="OmpA_C-like"/>
    <property type="match status" value="1"/>
</dbReference>
<evidence type="ECO:0000256" key="1">
    <source>
        <dbReference type="PROSITE-ProRule" id="PRU00473"/>
    </source>
</evidence>
<dbReference type="Proteomes" id="UP000823632">
    <property type="component" value="Unassembled WGS sequence"/>
</dbReference>
<keyword evidence="1 2" id="KW-0472">Membrane</keyword>
<keyword evidence="2" id="KW-1133">Transmembrane helix</keyword>
<dbReference type="InterPro" id="IPR036737">
    <property type="entry name" value="OmpA-like_sf"/>
</dbReference>
<dbReference type="InterPro" id="IPR050330">
    <property type="entry name" value="Bact_OuterMem_StrucFunc"/>
</dbReference>
<proteinExistence type="predicted"/>
<dbReference type="PANTHER" id="PTHR30329">
    <property type="entry name" value="STATOR ELEMENT OF FLAGELLAR MOTOR COMPLEX"/>
    <property type="match status" value="1"/>
</dbReference>
<feature type="domain" description="OmpA-like" evidence="3">
    <location>
        <begin position="75"/>
        <end position="219"/>
    </location>
</feature>
<sequence>MSIYSRKKNIEDENNNIFWTTMSDLLLGLAIIFMTLFVLAMTGFTQQTIDLQQTQMEAAQQMAEKLKEADIEAEVDKLTGNVKISDLELFEVGSYTLSAKGKKYLDKFVPIYMDTIFSRKELADNVANIIVQGHTDSQSFAGLSTLNEQFAKNMELSLLRANAVEQYIFKTPYDKKYDKILRDLLTVEGRSFAEPILTPDGKEDYAKSRRVELKLRVQGNTLTKVFGLSFGDN</sequence>
<reference evidence="4" key="1">
    <citation type="submission" date="2020-10" db="EMBL/GenBank/DDBJ databases">
        <authorList>
            <person name="Gilroy R."/>
        </authorList>
    </citation>
    <scope>NUCLEOTIDE SEQUENCE</scope>
    <source>
        <strain evidence="4">10192</strain>
    </source>
</reference>
<dbReference type="Gene3D" id="3.30.1330.60">
    <property type="entry name" value="OmpA-like domain"/>
    <property type="match status" value="1"/>
</dbReference>
<keyword evidence="2" id="KW-0812">Transmembrane</keyword>
<evidence type="ECO:0000313" key="4">
    <source>
        <dbReference type="EMBL" id="MBO8431294.1"/>
    </source>
</evidence>
<dbReference type="EMBL" id="JADIND010000174">
    <property type="protein sequence ID" value="MBO8431294.1"/>
    <property type="molecule type" value="Genomic_DNA"/>
</dbReference>
<accession>A0A9D9DU30</accession>
<comment type="caution">
    <text evidence="4">The sequence shown here is derived from an EMBL/GenBank/DDBJ whole genome shotgun (WGS) entry which is preliminary data.</text>
</comment>
<name>A0A9D9DU30_9BACT</name>
<dbReference type="PROSITE" id="PS51123">
    <property type="entry name" value="OMPA_2"/>
    <property type="match status" value="1"/>
</dbReference>
<dbReference type="GO" id="GO:0016020">
    <property type="term" value="C:membrane"/>
    <property type="evidence" value="ECO:0007669"/>
    <property type="project" value="UniProtKB-UniRule"/>
</dbReference>
<protein>
    <submittedName>
        <fullName evidence="4">OmpA family protein</fullName>
    </submittedName>
</protein>
<evidence type="ECO:0000256" key="2">
    <source>
        <dbReference type="SAM" id="Phobius"/>
    </source>
</evidence>
<dbReference type="AlphaFoldDB" id="A0A9D9DU30"/>
<dbReference type="PANTHER" id="PTHR30329:SF21">
    <property type="entry name" value="LIPOPROTEIN YIAD-RELATED"/>
    <property type="match status" value="1"/>
</dbReference>
<dbReference type="InterPro" id="IPR006665">
    <property type="entry name" value="OmpA-like"/>
</dbReference>
<gene>
    <name evidence="4" type="ORF">IAC76_07895</name>
</gene>
<reference evidence="4" key="2">
    <citation type="journal article" date="2021" name="PeerJ">
        <title>Extensive microbial diversity within the chicken gut microbiome revealed by metagenomics and culture.</title>
        <authorList>
            <person name="Gilroy R."/>
            <person name="Ravi A."/>
            <person name="Getino M."/>
            <person name="Pursley I."/>
            <person name="Horton D.L."/>
            <person name="Alikhan N.F."/>
            <person name="Baker D."/>
            <person name="Gharbi K."/>
            <person name="Hall N."/>
            <person name="Watson M."/>
            <person name="Adriaenssens E.M."/>
            <person name="Foster-Nyarko E."/>
            <person name="Jarju S."/>
            <person name="Secka A."/>
            <person name="Antonio M."/>
            <person name="Oren A."/>
            <person name="Chaudhuri R.R."/>
            <person name="La Ragione R."/>
            <person name="Hildebrand F."/>
            <person name="Pallen M.J."/>
        </authorList>
    </citation>
    <scope>NUCLEOTIDE SEQUENCE</scope>
    <source>
        <strain evidence="4">10192</strain>
    </source>
</reference>